<protein>
    <submittedName>
        <fullName evidence="1">Uncharacterized protein</fullName>
    </submittedName>
</protein>
<sequence length="235" mass="27595">MLRNVVAAYCLVVVAFGWTVQEASAVPAIVQYQDLFGNHSSDGEQRMQVRRVINSAITRQLNVDLLRMLANATVVMRTLHNETLHAIETADLVDSACRDIVLDLHDYFSWYAVVDMKQCAWYNAQDMIPWTTDRFFRYADYVYGQLTQLTHRVVRVLASYNSLAQIYTIDTLLGQYYENFSWIYNNYQTILEYELERFDDELHPLRVNLYECLDSALAYYEIDVEFVLDYMDLYC</sequence>
<reference evidence="1" key="1">
    <citation type="submission" date="2022-08" db="UniProtKB">
        <authorList>
            <consortium name="EnsemblMetazoa"/>
        </authorList>
    </citation>
    <scope>IDENTIFICATION</scope>
    <source>
        <strain evidence="1">EBRO</strain>
    </source>
</reference>
<accession>A0A182JNA0</accession>
<dbReference type="VEuPathDB" id="VectorBase:AATE021696"/>
<dbReference type="AlphaFoldDB" id="A0A182JNA0"/>
<proteinExistence type="predicted"/>
<name>A0A182JNA0_ANOAO</name>
<dbReference type="EnsemblMetazoa" id="AATE021696-RA">
    <property type="protein sequence ID" value="AATE021696-PA.1"/>
    <property type="gene ID" value="AATE021696"/>
</dbReference>
<evidence type="ECO:0000313" key="1">
    <source>
        <dbReference type="EnsemblMetazoa" id="AATE021696-PA.1"/>
    </source>
</evidence>
<organism evidence="1">
    <name type="scientific">Anopheles atroparvus</name>
    <name type="common">European mosquito</name>
    <dbReference type="NCBI Taxonomy" id="41427"/>
    <lineage>
        <taxon>Eukaryota</taxon>
        <taxon>Metazoa</taxon>
        <taxon>Ecdysozoa</taxon>
        <taxon>Arthropoda</taxon>
        <taxon>Hexapoda</taxon>
        <taxon>Insecta</taxon>
        <taxon>Pterygota</taxon>
        <taxon>Neoptera</taxon>
        <taxon>Endopterygota</taxon>
        <taxon>Diptera</taxon>
        <taxon>Nematocera</taxon>
        <taxon>Culicoidea</taxon>
        <taxon>Culicidae</taxon>
        <taxon>Anophelinae</taxon>
        <taxon>Anopheles</taxon>
    </lineage>
</organism>